<feature type="transmembrane region" description="Helical" evidence="11">
    <location>
        <begin position="46"/>
        <end position="70"/>
    </location>
</feature>
<keyword evidence="8 11" id="KW-0472">Membrane</keyword>
<dbReference type="OrthoDB" id="5958921at2"/>
<keyword evidence="6" id="KW-0732">Signal</keyword>
<evidence type="ECO:0000256" key="7">
    <source>
        <dbReference type="ARBA" id="ARBA00022989"/>
    </source>
</evidence>
<organism evidence="12 13">
    <name type="scientific">Acetobacter vaccinii</name>
    <dbReference type="NCBI Taxonomy" id="2592655"/>
    <lineage>
        <taxon>Bacteria</taxon>
        <taxon>Pseudomonadati</taxon>
        <taxon>Pseudomonadota</taxon>
        <taxon>Alphaproteobacteria</taxon>
        <taxon>Acetobacterales</taxon>
        <taxon>Acetobacteraceae</taxon>
        <taxon>Acetobacter</taxon>
    </lineage>
</organism>
<dbReference type="PROSITE" id="PS51257">
    <property type="entry name" value="PROKAR_LIPOPROTEIN"/>
    <property type="match status" value="1"/>
</dbReference>
<keyword evidence="13" id="KW-1185">Reference proteome</keyword>
<evidence type="ECO:0000256" key="3">
    <source>
        <dbReference type="ARBA" id="ARBA00021237"/>
    </source>
</evidence>
<protein>
    <recommendedName>
        <fullName evidence="3">Uncharacterized protein YtcA</fullName>
    </recommendedName>
</protein>
<keyword evidence="10" id="KW-0449">Lipoprotein</keyword>
<evidence type="ECO:0000256" key="4">
    <source>
        <dbReference type="ARBA" id="ARBA00022475"/>
    </source>
</evidence>
<evidence type="ECO:0000313" key="12">
    <source>
        <dbReference type="EMBL" id="QEO16816.1"/>
    </source>
</evidence>
<keyword evidence="5 11" id="KW-0812">Transmembrane</keyword>
<dbReference type="RefSeq" id="WP_149278496.1">
    <property type="nucleotide sequence ID" value="NZ_CP043506.1"/>
</dbReference>
<evidence type="ECO:0000256" key="1">
    <source>
        <dbReference type="ARBA" id="ARBA00004141"/>
    </source>
</evidence>
<evidence type="ECO:0000256" key="8">
    <source>
        <dbReference type="ARBA" id="ARBA00023136"/>
    </source>
</evidence>
<evidence type="ECO:0000256" key="6">
    <source>
        <dbReference type="ARBA" id="ARBA00022729"/>
    </source>
</evidence>
<evidence type="ECO:0000256" key="10">
    <source>
        <dbReference type="ARBA" id="ARBA00023288"/>
    </source>
</evidence>
<evidence type="ECO:0000256" key="2">
    <source>
        <dbReference type="ARBA" id="ARBA00008208"/>
    </source>
</evidence>
<comment type="subcellular location">
    <subcellularLocation>
        <location evidence="1">Membrane</location>
        <topology evidence="1">Multi-pass membrane protein</topology>
    </subcellularLocation>
</comment>
<sequence>MLVRGFQNFAGKTVIGAGGRCAILPAFLLLGGCVSREAPSFPLCGAYFPAWMFCSLFGIGVALGLRALFLYIGLDAILSFRLFTYVALGLIAGLVLWLLVFGP</sequence>
<proteinExistence type="inferred from homology"/>
<evidence type="ECO:0000256" key="9">
    <source>
        <dbReference type="ARBA" id="ARBA00023139"/>
    </source>
</evidence>
<keyword evidence="7 11" id="KW-1133">Transmembrane helix</keyword>
<accession>A0A5C1YKP0</accession>
<dbReference type="Proteomes" id="UP000324536">
    <property type="component" value="Chromosome"/>
</dbReference>
<dbReference type="Pfam" id="PF17090">
    <property type="entry name" value="Ytca"/>
    <property type="match status" value="1"/>
</dbReference>
<gene>
    <name evidence="12" type="ORF">FLP30_02805</name>
</gene>
<dbReference type="AlphaFoldDB" id="A0A5C1YKP0"/>
<feature type="transmembrane region" description="Helical" evidence="11">
    <location>
        <begin position="82"/>
        <end position="100"/>
    </location>
</feature>
<dbReference type="EMBL" id="CP043506">
    <property type="protein sequence ID" value="QEO16816.1"/>
    <property type="molecule type" value="Genomic_DNA"/>
</dbReference>
<reference evidence="12 13" key="1">
    <citation type="submission" date="2019-09" db="EMBL/GenBank/DDBJ databases">
        <title>Genome sequencing of strain KACC 21233.</title>
        <authorList>
            <person name="Heo J."/>
            <person name="Kim S.-J."/>
            <person name="Kim J.-S."/>
            <person name="Hong S.-B."/>
            <person name="Kwon S.-W."/>
        </authorList>
    </citation>
    <scope>NUCLEOTIDE SEQUENCE [LARGE SCALE GENOMIC DNA]</scope>
    <source>
        <strain evidence="12 13">KACC 21233</strain>
    </source>
</reference>
<evidence type="ECO:0000256" key="11">
    <source>
        <dbReference type="SAM" id="Phobius"/>
    </source>
</evidence>
<name>A0A5C1YKP0_9PROT</name>
<keyword evidence="9" id="KW-0564">Palmitate</keyword>
<keyword evidence="4" id="KW-1003">Cell membrane</keyword>
<dbReference type="GO" id="GO:0016020">
    <property type="term" value="C:membrane"/>
    <property type="evidence" value="ECO:0007669"/>
    <property type="project" value="UniProtKB-SubCell"/>
</dbReference>
<comment type="similarity">
    <text evidence="2">Belongs to the YtcA family.</text>
</comment>
<evidence type="ECO:0000256" key="5">
    <source>
        <dbReference type="ARBA" id="ARBA00022692"/>
    </source>
</evidence>
<dbReference type="InterPro" id="IPR031381">
    <property type="entry name" value="YtcA"/>
</dbReference>
<dbReference type="KEGG" id="acek:FLP30_02805"/>
<evidence type="ECO:0000313" key="13">
    <source>
        <dbReference type="Proteomes" id="UP000324536"/>
    </source>
</evidence>